<organism evidence="1 2">
    <name type="scientific">Parasedimentitalea marina</name>
    <dbReference type="NCBI Taxonomy" id="2483033"/>
    <lineage>
        <taxon>Bacteria</taxon>
        <taxon>Pseudomonadati</taxon>
        <taxon>Pseudomonadota</taxon>
        <taxon>Alphaproteobacteria</taxon>
        <taxon>Rhodobacterales</taxon>
        <taxon>Paracoccaceae</taxon>
        <taxon>Parasedimentitalea</taxon>
    </lineage>
</organism>
<accession>A0A3T0N1Y3</accession>
<keyword evidence="2" id="KW-1185">Reference proteome</keyword>
<protein>
    <submittedName>
        <fullName evidence="1">Uncharacterized protein</fullName>
    </submittedName>
</protein>
<dbReference type="Proteomes" id="UP000283063">
    <property type="component" value="Chromosome"/>
</dbReference>
<name>A0A3T0N1Y3_9RHOB</name>
<dbReference type="OrthoDB" id="7870204at2"/>
<dbReference type="KEGG" id="sedi:EBB79_09185"/>
<gene>
    <name evidence="1" type="ORF">EBB79_09185</name>
</gene>
<dbReference type="RefSeq" id="WP_127748605.1">
    <property type="nucleotide sequence ID" value="NZ_CP033219.1"/>
</dbReference>
<proteinExistence type="predicted"/>
<evidence type="ECO:0000313" key="1">
    <source>
        <dbReference type="EMBL" id="AZV78048.1"/>
    </source>
</evidence>
<dbReference type="AlphaFoldDB" id="A0A3T0N1Y3"/>
<dbReference type="EMBL" id="CP033219">
    <property type="protein sequence ID" value="AZV78048.1"/>
    <property type="molecule type" value="Genomic_DNA"/>
</dbReference>
<reference evidence="1 2" key="1">
    <citation type="submission" date="2018-10" db="EMBL/GenBank/DDBJ databases">
        <title>Parasedimentitalea marina sp. nov., a psychrophilic bacterium isolated from deep seawater of the New Britain Trench.</title>
        <authorList>
            <person name="Cao J."/>
        </authorList>
    </citation>
    <scope>NUCLEOTIDE SEQUENCE [LARGE SCALE GENOMIC DNA]</scope>
    <source>
        <strain evidence="1 2">W43</strain>
    </source>
</reference>
<sequence>MRIGLGLGLTQGGQTIRPEAQILADFIRDRYRGAPGPGLLDLFDFAAAGNRTYVNALGHVMTAAINEPRSGHHAYDAGLGQWMPVGLLQEPAGQNDINWSEDLSNWDTSALSSLTASGTIAGLPAWEIVDSDAVTYRNIAVPMNPVTGINTVSVKVRKAVAPTALFACRTTWNDGGSKYAGMSFNAQTGVVTSKWDADGKIAEGVVDQGDHWIAWYAYDSTTFTATSLEIFPSYFDMSGSDGGAHTGTQVVTAVMSEPGHIPGGSSYIKTTGTPLARARDSLELSPLTLAKLLVRHNRAPNLVQDGAWTLGSNWTDTAGDLTHAAGSTSNAKQTGQGVEAGATYLVEYDITDSDDAGFVALRLGDIGTNQAVTTPGDNGSYALLAVADTVDDSFALHCDAALTATFTNIRLRKVAMPTRILDSAEIQDLTLFMAGSMTYVDEDAFSTVVPLSWTESGSNFIEWRLSTSGSASGKFYAVQKTNDVQTAVQQADAQSLPGANVPFSWAAYHSNAGVNLSHDGTLRVAVLTPNLPDLAGSPIQFAPTGIVTLARFGLILGASGDRLIEGLSK</sequence>
<evidence type="ECO:0000313" key="2">
    <source>
        <dbReference type="Proteomes" id="UP000283063"/>
    </source>
</evidence>